<name>A0A2U2BSK7_9PROT</name>
<comment type="caution">
    <text evidence="1">The sequence shown here is derived from an EMBL/GenBank/DDBJ whole genome shotgun (WGS) entry which is preliminary data.</text>
</comment>
<gene>
    <name evidence="1" type="ORF">DDZ18_09885</name>
</gene>
<accession>A0A2U2BSK7</accession>
<proteinExistence type="predicted"/>
<dbReference type="Proteomes" id="UP000245168">
    <property type="component" value="Unassembled WGS sequence"/>
</dbReference>
<dbReference type="EMBL" id="QEXV01000004">
    <property type="protein sequence ID" value="PWE17005.1"/>
    <property type="molecule type" value="Genomic_DNA"/>
</dbReference>
<dbReference type="AlphaFoldDB" id="A0A2U2BSK7"/>
<organism evidence="1 2">
    <name type="scientific">Marinicauda salina</name>
    <dbReference type="NCBI Taxonomy" id="2135793"/>
    <lineage>
        <taxon>Bacteria</taxon>
        <taxon>Pseudomonadati</taxon>
        <taxon>Pseudomonadota</taxon>
        <taxon>Alphaproteobacteria</taxon>
        <taxon>Maricaulales</taxon>
        <taxon>Maricaulaceae</taxon>
        <taxon>Marinicauda</taxon>
    </lineage>
</organism>
<protein>
    <submittedName>
        <fullName evidence="1">Uncharacterized protein</fullName>
    </submittedName>
</protein>
<sequence length="82" mass="9362">MVPVSQRQTCKACGRPDKFDYTIPDELWARIVPLTLQSRVVCLHCFDEFARERGVLYAASLTALYFAGDRAAFCFRPEWAAD</sequence>
<evidence type="ECO:0000313" key="1">
    <source>
        <dbReference type="EMBL" id="PWE17005.1"/>
    </source>
</evidence>
<evidence type="ECO:0000313" key="2">
    <source>
        <dbReference type="Proteomes" id="UP000245168"/>
    </source>
</evidence>
<keyword evidence="2" id="KW-1185">Reference proteome</keyword>
<reference evidence="2" key="1">
    <citation type="submission" date="2018-05" db="EMBL/GenBank/DDBJ databases">
        <authorList>
            <person name="Liu B.-T."/>
        </authorList>
    </citation>
    <scope>NUCLEOTIDE SEQUENCE [LARGE SCALE GENOMIC DNA]</scope>
    <source>
        <strain evidence="2">WD6-1</strain>
    </source>
</reference>